<evidence type="ECO:0000256" key="2">
    <source>
        <dbReference type="SAM" id="MobiDB-lite"/>
    </source>
</evidence>
<evidence type="ECO:0008006" key="7">
    <source>
        <dbReference type="Google" id="ProtNLM"/>
    </source>
</evidence>
<accession>A0AAJ3NML3</accession>
<dbReference type="EMBL" id="LQPR01000045">
    <property type="protein sequence ID" value="ORW69601.1"/>
    <property type="molecule type" value="Genomic_DNA"/>
</dbReference>
<gene>
    <name evidence="5" type="ORF">AWC23_01570</name>
</gene>
<feature type="domain" description="PPE-PPW subfamily C-terminal" evidence="4">
    <location>
        <begin position="451"/>
        <end position="497"/>
    </location>
</feature>
<dbReference type="SUPFAM" id="SSF140459">
    <property type="entry name" value="PE/PPE dimer-like"/>
    <property type="match status" value="1"/>
</dbReference>
<reference evidence="5 6" key="1">
    <citation type="submission" date="2016-01" db="EMBL/GenBank/DDBJ databases">
        <title>The new phylogeny of the genus Mycobacterium.</title>
        <authorList>
            <person name="Tarcisio F."/>
            <person name="Conor M."/>
            <person name="Antonella G."/>
            <person name="Elisabetta G."/>
            <person name="Giulia F.S."/>
            <person name="Sara T."/>
            <person name="Anna F."/>
            <person name="Clotilde B."/>
            <person name="Roberto B."/>
            <person name="Veronica D.S."/>
            <person name="Fabio R."/>
            <person name="Monica P."/>
            <person name="Olivier J."/>
            <person name="Enrico T."/>
            <person name="Nicola S."/>
        </authorList>
    </citation>
    <scope>NUCLEOTIDE SEQUENCE [LARGE SCALE GENOMIC DNA]</scope>
    <source>
        <strain evidence="5 6">DSM 44616</strain>
    </source>
</reference>
<sequence>MAAPIWMASPPEVHSALLSSGPGPASLFAAAGAWSSLSAEYASAADELGALLASVQAGSWEGPSASSYVAAHLPYLAWLARAGADSAAAATQHEAAGTAYAAALAAMPTLAELAANHAVHAVLTATNFFGVNTIPLALNEADYARMWIQAATSMATYQAVSDAAVAATPKSPPAPQILKSAAQAASATNPLQDIQQQILAAFGLNWDPGSGTINGIPYLSYTNPLTPVYWVTRYLSYAQDLHSFVQLLLTNPVLLLQYLGGLTPLQVAAYLALHPLTAIAIALSPLLSTLSTLPAAAAASVAAVAALAALPVASVPAVAPVLAPVAAVSHVVPAIAPAPTLAGAVGTGTPATPATAAGTVAGSAPPSPAAPATPGFFPYAVGGGPGTGFDTGHTTSAAVSARARAREQDSVAVTAAAAERRRRRKRRQQDEPMRGFADEFADVDPDDSPSEASDHGGGPLGFTGTVDQGTARAAGLTVLSGDAFGGGPTVPMVPGTWQPDPPPDG</sequence>
<evidence type="ECO:0000259" key="3">
    <source>
        <dbReference type="Pfam" id="PF00823"/>
    </source>
</evidence>
<dbReference type="InterPro" id="IPR038332">
    <property type="entry name" value="PPE_sf"/>
</dbReference>
<proteinExistence type="inferred from homology"/>
<name>A0AAJ3NML3_9MYCO</name>
<dbReference type="Proteomes" id="UP000193387">
    <property type="component" value="Unassembled WGS sequence"/>
</dbReference>
<keyword evidence="6" id="KW-1185">Reference proteome</keyword>
<evidence type="ECO:0000313" key="5">
    <source>
        <dbReference type="EMBL" id="ORW69601.1"/>
    </source>
</evidence>
<dbReference type="GO" id="GO:0052572">
    <property type="term" value="P:response to host immune response"/>
    <property type="evidence" value="ECO:0007669"/>
    <property type="project" value="TreeGrafter"/>
</dbReference>
<dbReference type="AlphaFoldDB" id="A0AAJ3NML3"/>
<comment type="caution">
    <text evidence="5">The sequence shown here is derived from an EMBL/GenBank/DDBJ whole genome shotgun (WGS) entry which is preliminary data.</text>
</comment>
<evidence type="ECO:0000313" key="6">
    <source>
        <dbReference type="Proteomes" id="UP000193387"/>
    </source>
</evidence>
<feature type="compositionally biased region" description="Acidic residues" evidence="2">
    <location>
        <begin position="439"/>
        <end position="449"/>
    </location>
</feature>
<feature type="domain" description="PPE" evidence="3">
    <location>
        <begin position="6"/>
        <end position="168"/>
    </location>
</feature>
<comment type="similarity">
    <text evidence="1">Belongs to the mycobacterial PPE family.</text>
</comment>
<dbReference type="InterPro" id="IPR000030">
    <property type="entry name" value="PPE_dom"/>
</dbReference>
<dbReference type="PANTHER" id="PTHR46766:SF1">
    <property type="entry name" value="GLUTAMINE-RICH PROTEIN 2"/>
    <property type="match status" value="1"/>
</dbReference>
<organism evidence="5 6">
    <name type="scientific">Mycobacterium saskatchewanense</name>
    <dbReference type="NCBI Taxonomy" id="220927"/>
    <lineage>
        <taxon>Bacteria</taxon>
        <taxon>Bacillati</taxon>
        <taxon>Actinomycetota</taxon>
        <taxon>Actinomycetes</taxon>
        <taxon>Mycobacteriales</taxon>
        <taxon>Mycobacteriaceae</taxon>
        <taxon>Mycobacterium</taxon>
        <taxon>Mycobacterium simiae complex</taxon>
    </lineage>
</organism>
<dbReference type="InterPro" id="IPR043641">
    <property type="entry name" value="PPE-PPW_C"/>
</dbReference>
<feature type="region of interest" description="Disordered" evidence="2">
    <location>
        <begin position="387"/>
        <end position="505"/>
    </location>
</feature>
<dbReference type="Pfam" id="PF00823">
    <property type="entry name" value="PPE"/>
    <property type="match status" value="1"/>
</dbReference>
<dbReference type="PANTHER" id="PTHR46766">
    <property type="entry name" value="GLUTAMINE-RICH PROTEIN 2"/>
    <property type="match status" value="1"/>
</dbReference>
<dbReference type="FunFam" id="1.20.1260.20:FF:000001">
    <property type="entry name" value="PPE family protein PPE41"/>
    <property type="match status" value="1"/>
</dbReference>
<protein>
    <recommendedName>
        <fullName evidence="7">PPE family protein</fullName>
    </recommendedName>
</protein>
<evidence type="ECO:0000256" key="1">
    <source>
        <dbReference type="ARBA" id="ARBA00010652"/>
    </source>
</evidence>
<feature type="compositionally biased region" description="Basic and acidic residues" evidence="2">
    <location>
        <begin position="428"/>
        <end position="437"/>
    </location>
</feature>
<evidence type="ECO:0000259" key="4">
    <source>
        <dbReference type="Pfam" id="PF18878"/>
    </source>
</evidence>
<dbReference type="Gene3D" id="1.20.1260.20">
    <property type="entry name" value="PPE superfamily"/>
    <property type="match status" value="1"/>
</dbReference>
<dbReference type="Pfam" id="PF18878">
    <property type="entry name" value="PPE-PPW"/>
    <property type="match status" value="1"/>
</dbReference>
<dbReference type="RefSeq" id="WP_085257058.1">
    <property type="nucleotide sequence ID" value="NZ_AP022573.1"/>
</dbReference>
<feature type="compositionally biased region" description="Low complexity" evidence="2">
    <location>
        <begin position="390"/>
        <end position="402"/>
    </location>
</feature>